<organism evidence="2 3">
    <name type="scientific">Uncinula necator</name>
    <name type="common">Grape powdery mildew</name>
    <dbReference type="NCBI Taxonomy" id="52586"/>
    <lineage>
        <taxon>Eukaryota</taxon>
        <taxon>Fungi</taxon>
        <taxon>Dikarya</taxon>
        <taxon>Ascomycota</taxon>
        <taxon>Pezizomycotina</taxon>
        <taxon>Leotiomycetes</taxon>
        <taxon>Erysiphales</taxon>
        <taxon>Erysiphaceae</taxon>
        <taxon>Erysiphe</taxon>
    </lineage>
</organism>
<sequence>MAITEVSARISFLNDSAHLLFACAPETSRYLMMKRNKLAFDNNIDLAETRMSKTCNACGTMMIIGWQGSISNVSGISNEKKKKRKKVADKKQQPRLLIYECNTCHRKTRQILSTNLKTLQDRRSLKMTQLKLESFKNNSEAESKPQNLSTPTLSTRKRRKTKKITLETLIEQKKDPQPSSFGFDLMDFLKKA</sequence>
<dbReference type="HOGENOM" id="CLU_081044_1_0_1"/>
<dbReference type="InterPro" id="IPR007175">
    <property type="entry name" value="Rpr2/Snm1/Rpp21"/>
</dbReference>
<dbReference type="GO" id="GO:0008033">
    <property type="term" value="P:tRNA processing"/>
    <property type="evidence" value="ECO:0007669"/>
    <property type="project" value="TreeGrafter"/>
</dbReference>
<feature type="region of interest" description="Disordered" evidence="1">
    <location>
        <begin position="136"/>
        <end position="161"/>
    </location>
</feature>
<dbReference type="PANTHER" id="PTHR14742:SF3">
    <property type="entry name" value="RIBONUCLEASE MRP PROTEIN SUBUNIT SNM1"/>
    <property type="match status" value="1"/>
</dbReference>
<evidence type="ECO:0000313" key="2">
    <source>
        <dbReference type="EMBL" id="KHJ30327.1"/>
    </source>
</evidence>
<proteinExistence type="predicted"/>
<dbReference type="OMA" id="NERICHA"/>
<dbReference type="PANTHER" id="PTHR14742">
    <property type="entry name" value="RIBONUCLEASE P SUBUNIT P21"/>
    <property type="match status" value="1"/>
</dbReference>
<dbReference type="AlphaFoldDB" id="A0A0B1NVH6"/>
<accession>A0A0B1NVH6</accession>
<protein>
    <submittedName>
        <fullName evidence="2">Putative rnase p rpr2 rpp21 snm1 subunit domain-containing protein</fullName>
    </submittedName>
</protein>
<feature type="compositionally biased region" description="Polar residues" evidence="1">
    <location>
        <begin position="136"/>
        <end position="147"/>
    </location>
</feature>
<dbReference type="Proteomes" id="UP000030854">
    <property type="component" value="Unassembled WGS sequence"/>
</dbReference>
<keyword evidence="3" id="KW-1185">Reference proteome</keyword>
<name>A0A0B1NVH6_UNCNE</name>
<evidence type="ECO:0000256" key="1">
    <source>
        <dbReference type="SAM" id="MobiDB-lite"/>
    </source>
</evidence>
<dbReference type="GO" id="GO:0005655">
    <property type="term" value="C:nucleolar ribonuclease P complex"/>
    <property type="evidence" value="ECO:0007669"/>
    <property type="project" value="TreeGrafter"/>
</dbReference>
<dbReference type="STRING" id="52586.A0A0B1NVH6"/>
<evidence type="ECO:0000313" key="3">
    <source>
        <dbReference type="Proteomes" id="UP000030854"/>
    </source>
</evidence>
<gene>
    <name evidence="2" type="ORF">EV44_g1152</name>
</gene>
<comment type="caution">
    <text evidence="2">The sequence shown here is derived from an EMBL/GenBank/DDBJ whole genome shotgun (WGS) entry which is preliminary data.</text>
</comment>
<dbReference type="Pfam" id="PF04032">
    <property type="entry name" value="Rpr2"/>
    <property type="match status" value="1"/>
</dbReference>
<reference evidence="2 3" key="1">
    <citation type="journal article" date="2014" name="BMC Genomics">
        <title>Adaptive genomic structural variation in the grape powdery mildew pathogen, Erysiphe necator.</title>
        <authorList>
            <person name="Jones L."/>
            <person name="Riaz S."/>
            <person name="Morales-Cruz A."/>
            <person name="Amrine K.C."/>
            <person name="McGuire B."/>
            <person name="Gubler W.D."/>
            <person name="Walker M.A."/>
            <person name="Cantu D."/>
        </authorList>
    </citation>
    <scope>NUCLEOTIDE SEQUENCE [LARGE SCALE GENOMIC DNA]</scope>
    <source>
        <strain evidence="3">c</strain>
    </source>
</reference>
<dbReference type="EMBL" id="JNVN01004473">
    <property type="protein sequence ID" value="KHJ30327.1"/>
    <property type="molecule type" value="Genomic_DNA"/>
</dbReference>